<evidence type="ECO:0000313" key="1">
    <source>
        <dbReference type="EMBL" id="KAF9533062.1"/>
    </source>
</evidence>
<dbReference type="Proteomes" id="UP000807306">
    <property type="component" value="Unassembled WGS sequence"/>
</dbReference>
<proteinExistence type="predicted"/>
<sequence>MASMITTTKLMGLLQNPVPTSCKILRKDLPSVASRRKSTSTVFLYRPSGIQTLPVELLTHIFVLGASSDDPYVESPFLLRPDRAYSSPPSSNFQLLLTHVCHQWREVGLRIPALWATLHFRDKVHIPRAEEYLSRCTQSSSSTLNILIDSIAAADHIPGVTLHTDEVNTIFRLITPHVRRWRALHLKICDNSCKALARQYLSTCGPAPNLETLQLYHFEDYRTTQNLYLATYRPPVVVFDNSLPRLTNVSLIGVNLPWEKSPYLKGLRNLELALHPENIRPTYQLWSEILAQSPDLETLCLHYSGPKSMGLDEEPAWPSVQQVVSLSKLQALTLTDLDPDYISGLLERLRIPNIRQLTLDLPDQDFSSFLEVLTKSATAVHNSSGELNVNSSLQHLRAIAVYALECDSESWTRFLKSASNVQLLEVDFSRLPRKLWRAFMDGLSSSSLDSQGIISPLLPELQVLKVRGLSREQLYKGPSCGYRETALQYISSISWIAGKNEGWKENGVEADVVDGETRASGAREIEVSFEILDQEDDEVDEVGGELVDELEENAE</sequence>
<reference evidence="1" key="1">
    <citation type="submission" date="2020-11" db="EMBL/GenBank/DDBJ databases">
        <authorList>
            <consortium name="DOE Joint Genome Institute"/>
            <person name="Ahrendt S."/>
            <person name="Riley R."/>
            <person name="Andreopoulos W."/>
            <person name="Labutti K."/>
            <person name="Pangilinan J."/>
            <person name="Ruiz-Duenas F.J."/>
            <person name="Barrasa J.M."/>
            <person name="Sanchez-Garcia M."/>
            <person name="Camarero S."/>
            <person name="Miyauchi S."/>
            <person name="Serrano A."/>
            <person name="Linde D."/>
            <person name="Babiker R."/>
            <person name="Drula E."/>
            <person name="Ayuso-Fernandez I."/>
            <person name="Pacheco R."/>
            <person name="Padilla G."/>
            <person name="Ferreira P."/>
            <person name="Barriuso J."/>
            <person name="Kellner H."/>
            <person name="Castanera R."/>
            <person name="Alfaro M."/>
            <person name="Ramirez L."/>
            <person name="Pisabarro A.G."/>
            <person name="Kuo A."/>
            <person name="Tritt A."/>
            <person name="Lipzen A."/>
            <person name="He G."/>
            <person name="Yan M."/>
            <person name="Ng V."/>
            <person name="Cullen D."/>
            <person name="Martin F."/>
            <person name="Rosso M.-N."/>
            <person name="Henrissat B."/>
            <person name="Hibbett D."/>
            <person name="Martinez A.T."/>
            <person name="Grigoriev I.V."/>
        </authorList>
    </citation>
    <scope>NUCLEOTIDE SEQUENCE</scope>
    <source>
        <strain evidence="1">CBS 506.95</strain>
    </source>
</reference>
<name>A0A9P6EQ38_9AGAR</name>
<accession>A0A9P6EQ38</accession>
<dbReference type="AlphaFoldDB" id="A0A9P6EQ38"/>
<evidence type="ECO:0000313" key="2">
    <source>
        <dbReference type="Proteomes" id="UP000807306"/>
    </source>
</evidence>
<keyword evidence="2" id="KW-1185">Reference proteome</keyword>
<dbReference type="OrthoDB" id="3352270at2759"/>
<evidence type="ECO:0008006" key="3">
    <source>
        <dbReference type="Google" id="ProtNLM"/>
    </source>
</evidence>
<protein>
    <recommendedName>
        <fullName evidence="3">F-box domain-containing protein</fullName>
    </recommendedName>
</protein>
<comment type="caution">
    <text evidence="1">The sequence shown here is derived from an EMBL/GenBank/DDBJ whole genome shotgun (WGS) entry which is preliminary data.</text>
</comment>
<dbReference type="EMBL" id="MU157829">
    <property type="protein sequence ID" value="KAF9533062.1"/>
    <property type="molecule type" value="Genomic_DNA"/>
</dbReference>
<organism evidence="1 2">
    <name type="scientific">Crepidotus variabilis</name>
    <dbReference type="NCBI Taxonomy" id="179855"/>
    <lineage>
        <taxon>Eukaryota</taxon>
        <taxon>Fungi</taxon>
        <taxon>Dikarya</taxon>
        <taxon>Basidiomycota</taxon>
        <taxon>Agaricomycotina</taxon>
        <taxon>Agaricomycetes</taxon>
        <taxon>Agaricomycetidae</taxon>
        <taxon>Agaricales</taxon>
        <taxon>Agaricineae</taxon>
        <taxon>Crepidotaceae</taxon>
        <taxon>Crepidotus</taxon>
    </lineage>
</organism>
<gene>
    <name evidence="1" type="ORF">CPB83DRAFT_832174</name>
</gene>